<evidence type="ECO:0008006" key="3">
    <source>
        <dbReference type="Google" id="ProtNLM"/>
    </source>
</evidence>
<sequence length="271" mass="30456">MFTIDVDFSKWNEIYDELEPDLPILQQGIVAAAEYVRDVWVSAVQGTVLPGMTRPVNDVAYAKSLSTGESMKFPEFFYGVVMPVNYDDGAELIETGYGPYDMKPGLLNGPKSRPTADGRGRFNTVPFRHFTPQANSGISVKMRMPDEIYASAKQLKRSMPDENGVMKWADSLESGMMPNTSFTGYQHQSSIYQGMYRIGDVRQTQYLTFRRVSTPRMKPTRNGYKQIGSAPNSWIHPGLSPNPVVEAVYNYCMPLIEKNLMDLAEKAFGAR</sequence>
<dbReference type="Proteomes" id="UP000031967">
    <property type="component" value="Unassembled WGS sequence"/>
</dbReference>
<protein>
    <recommendedName>
        <fullName evidence="3">Neck protein</fullName>
    </recommendedName>
</protein>
<comment type="caution">
    <text evidence="1">The sequence shown here is derived from an EMBL/GenBank/DDBJ whole genome shotgun (WGS) entry which is preliminary data.</text>
</comment>
<keyword evidence="2" id="KW-1185">Reference proteome</keyword>
<evidence type="ECO:0000313" key="1">
    <source>
        <dbReference type="EMBL" id="KIL42068.1"/>
    </source>
</evidence>
<dbReference type="RefSeq" id="WP_041045343.1">
    <property type="nucleotide sequence ID" value="NZ_JXAK01000003.1"/>
</dbReference>
<reference evidence="1 2" key="1">
    <citation type="submission" date="2014-12" db="EMBL/GenBank/DDBJ databases">
        <title>Draft genome sequence of Paenibacillus kamchatkensis strain B-2647.</title>
        <authorList>
            <person name="Karlyshev A.V."/>
            <person name="Kudryashova E.B."/>
        </authorList>
    </citation>
    <scope>NUCLEOTIDE SEQUENCE [LARGE SCALE GENOMIC DNA]</scope>
    <source>
        <strain evidence="1 2">VKM B-2647</strain>
    </source>
</reference>
<proteinExistence type="predicted"/>
<dbReference type="EMBL" id="JXAK01000003">
    <property type="protein sequence ID" value="KIL42068.1"/>
    <property type="molecule type" value="Genomic_DNA"/>
</dbReference>
<gene>
    <name evidence="1" type="ORF">SD70_02475</name>
</gene>
<organism evidence="1 2">
    <name type="scientific">Gordoniibacillus kamchatkensis</name>
    <dbReference type="NCBI Taxonomy" id="1590651"/>
    <lineage>
        <taxon>Bacteria</taxon>
        <taxon>Bacillati</taxon>
        <taxon>Bacillota</taxon>
        <taxon>Bacilli</taxon>
        <taxon>Bacillales</taxon>
        <taxon>Paenibacillaceae</taxon>
        <taxon>Gordoniibacillus</taxon>
    </lineage>
</organism>
<name>A0ABR5AMF6_9BACL</name>
<accession>A0ABR5AMF6</accession>
<evidence type="ECO:0000313" key="2">
    <source>
        <dbReference type="Proteomes" id="UP000031967"/>
    </source>
</evidence>